<feature type="signal peptide" evidence="2">
    <location>
        <begin position="1"/>
        <end position="32"/>
    </location>
</feature>
<evidence type="ECO:0000313" key="4">
    <source>
        <dbReference type="Proteomes" id="UP001298681"/>
    </source>
</evidence>
<evidence type="ECO:0000313" key="3">
    <source>
        <dbReference type="EMBL" id="MCG4610088.1"/>
    </source>
</evidence>
<accession>A0ABS9MH03</accession>
<keyword evidence="1" id="KW-0472">Membrane</keyword>
<name>A0ABS9MH03_9FIRM</name>
<evidence type="ECO:0000256" key="2">
    <source>
        <dbReference type="SAM" id="SignalP"/>
    </source>
</evidence>
<reference evidence="3 4" key="1">
    <citation type="submission" date="2022-01" db="EMBL/GenBank/DDBJ databases">
        <title>Collection of gut derived symbiotic bacterial strains cultured from healthy donors.</title>
        <authorList>
            <person name="Lin H."/>
            <person name="Kohout C."/>
            <person name="Waligurski E."/>
            <person name="Pamer E.G."/>
        </authorList>
    </citation>
    <scope>NUCLEOTIDE SEQUENCE [LARGE SCALE GENOMIC DNA]</scope>
    <source>
        <strain evidence="3 4">DFI.7.58</strain>
    </source>
</reference>
<dbReference type="EMBL" id="JAKNHQ010000004">
    <property type="protein sequence ID" value="MCG4610088.1"/>
    <property type="molecule type" value="Genomic_DNA"/>
</dbReference>
<feature type="chain" id="PRO_5045680091" description="Cytochrome C biogenesis protein transmembrane domain-containing protein" evidence="2">
    <location>
        <begin position="33"/>
        <end position="527"/>
    </location>
</feature>
<dbReference type="InterPro" id="IPR051790">
    <property type="entry name" value="Cytochrome_c-biogenesis_DsbD"/>
</dbReference>
<evidence type="ECO:0008006" key="5">
    <source>
        <dbReference type="Google" id="ProtNLM"/>
    </source>
</evidence>
<keyword evidence="2" id="KW-0732">Signal</keyword>
<feature type="transmembrane region" description="Helical" evidence="1">
    <location>
        <begin position="465"/>
        <end position="486"/>
    </location>
</feature>
<dbReference type="Proteomes" id="UP001298681">
    <property type="component" value="Unassembled WGS sequence"/>
</dbReference>
<sequence>MQRQTRKTKAPWAVLLALFLLATAVFPTAAWASAQQDPSASEEVTYLDTVSVSPDADLEEGNVEILYYFYNRCLSCDEEATIEENILGMLKKDFPNVTADLTIKNVAEEENLEALRQALIDSGVGEEKLMQHPIVFIGDQVLIGSQELGERFQPVVAAYLEEQRAAEDESVTIQYLYAEGCSECEQVTEFLEGITAVEVQNEDGSVEEKPLRVERIDAGNIADIEEINALYSEHQVKPEERRVPIVLYDGGYFVGCENIQKNLINALKNGNLSYNDQDLTEEAEESLSAANLFWVALSGLIGGLSPCSMSLVLLLFSLLIADKQKVLKAGFGFILGRIILYFLLGTVFFGLLQAIDRSLFSGINTVVAVLVVVIGCLFAVLSFIDFLRTKNGRAGKAILQFTPRMKDFYRRTVEKLSTGKALFIAAMLAGAVIAIGEFLCTGQLFAATVLYYFDASAGNMVVGALIFLLYTVMLSLPAVVVTLLIYRGKQYLDIAAKFAGKEHLIKLVMAVLFLGFAALSAYHLWGS</sequence>
<comment type="caution">
    <text evidence="3">The sequence shown here is derived from an EMBL/GenBank/DDBJ whole genome shotgun (WGS) entry which is preliminary data.</text>
</comment>
<feature type="transmembrane region" description="Helical" evidence="1">
    <location>
        <begin position="507"/>
        <end position="525"/>
    </location>
</feature>
<keyword evidence="1" id="KW-0812">Transmembrane</keyword>
<feature type="transmembrane region" description="Helical" evidence="1">
    <location>
        <begin position="333"/>
        <end position="355"/>
    </location>
</feature>
<dbReference type="PANTHER" id="PTHR31272:SF9">
    <property type="entry name" value="BLL1027 PROTEIN"/>
    <property type="match status" value="1"/>
</dbReference>
<feature type="transmembrane region" description="Helical" evidence="1">
    <location>
        <begin position="421"/>
        <end position="453"/>
    </location>
</feature>
<organism evidence="3 4">
    <name type="scientific">Anaeromassilibacillus senegalensis</name>
    <dbReference type="NCBI Taxonomy" id="1673717"/>
    <lineage>
        <taxon>Bacteria</taxon>
        <taxon>Bacillati</taxon>
        <taxon>Bacillota</taxon>
        <taxon>Clostridia</taxon>
        <taxon>Eubacteriales</taxon>
        <taxon>Acutalibacteraceae</taxon>
        <taxon>Anaeromassilibacillus</taxon>
    </lineage>
</organism>
<dbReference type="RefSeq" id="WP_237966512.1">
    <property type="nucleotide sequence ID" value="NZ_JAKNHQ010000004.1"/>
</dbReference>
<feature type="transmembrane region" description="Helical" evidence="1">
    <location>
        <begin position="292"/>
        <end position="321"/>
    </location>
</feature>
<keyword evidence="4" id="KW-1185">Reference proteome</keyword>
<evidence type="ECO:0000256" key="1">
    <source>
        <dbReference type="SAM" id="Phobius"/>
    </source>
</evidence>
<protein>
    <recommendedName>
        <fullName evidence="5">Cytochrome C biogenesis protein transmembrane domain-containing protein</fullName>
    </recommendedName>
</protein>
<feature type="transmembrane region" description="Helical" evidence="1">
    <location>
        <begin position="367"/>
        <end position="387"/>
    </location>
</feature>
<proteinExistence type="predicted"/>
<dbReference type="PANTHER" id="PTHR31272">
    <property type="entry name" value="CYTOCHROME C-TYPE BIOGENESIS PROTEIN HI_1454-RELATED"/>
    <property type="match status" value="1"/>
</dbReference>
<keyword evidence="1" id="KW-1133">Transmembrane helix</keyword>
<gene>
    <name evidence="3" type="ORF">L0P57_03935</name>
</gene>